<feature type="domain" description="Glycosyl transferase family 1" evidence="2">
    <location>
        <begin position="204"/>
        <end position="365"/>
    </location>
</feature>
<dbReference type="PANTHER" id="PTHR46401">
    <property type="entry name" value="GLYCOSYLTRANSFERASE WBBK-RELATED"/>
    <property type="match status" value="1"/>
</dbReference>
<keyword evidence="1" id="KW-0808">Transferase</keyword>
<dbReference type="InterPro" id="IPR028098">
    <property type="entry name" value="Glyco_trans_4-like_N"/>
</dbReference>
<dbReference type="SUPFAM" id="SSF53756">
    <property type="entry name" value="UDP-Glycosyltransferase/glycogen phosphorylase"/>
    <property type="match status" value="1"/>
</dbReference>
<evidence type="ECO:0000259" key="2">
    <source>
        <dbReference type="Pfam" id="PF00534"/>
    </source>
</evidence>
<dbReference type="PANTHER" id="PTHR46401:SF2">
    <property type="entry name" value="GLYCOSYLTRANSFERASE WBBK-RELATED"/>
    <property type="match status" value="1"/>
</dbReference>
<dbReference type="GO" id="GO:0016757">
    <property type="term" value="F:glycosyltransferase activity"/>
    <property type="evidence" value="ECO:0007669"/>
    <property type="project" value="InterPro"/>
</dbReference>
<comment type="caution">
    <text evidence="4">The sequence shown here is derived from an EMBL/GenBank/DDBJ whole genome shotgun (WGS) entry which is preliminary data.</text>
</comment>
<sequence>MNILITSQELPGINDGGGIGVYVLSWAEMLHNQGHNVRIVTLDPGKSVNLNQFPMKVDLIQTDPHFGHGALAYSYALYQHIRRLTEELDWDLIEFPDYLGEGYFTIKAKRLRGEFSGTVLRVHGHMSLELCDTINQEIPQQDRLLTYHMERYAMQYCDVLSVPARDLETQYRQFIDRNIIVTRHPLPHLPKTPLSRQNEAVYEGSDPILLYVGRLEYRKGVDLLIKAAIMLWEQGTSFQLWLIGKDTLYQHESYQKLLERLIPSIYRTRVHFVGGVARDQLYEFYRQATAVVFPSRFENWPNVCLEAMALGCPIIASKAGGMREMLAHGAGILINPEHTPSFAMAIEHILKDTNVRNELANSAQQALAHLTIDPNKILEQVVNTTVPSVVSVDVHHWPKVSVLIEQRLKDVDDALHKTMESLHQSGYPDLEIVPIRAKPFTTLDEWCPQGYVHGEFILWLQAGEIVTGSFLTDAVSILQRHLDIAAVYPMVTVAGQSDSWYVVSERNVDQILLPSGSLIRPVLRYDTWVQHIPENLVMHPDDSTAIWRLMIQLIKSGMVAEMIPVLGVENVKGATMPFMRRLWWEADDELFGQAGRNLAIWTSKMCDETSLLAKDSGEFQDFLHYLGRHILHYLPKGVASRIKKVVKRFTR</sequence>
<organism evidence="4 5">
    <name type="scientific">Sulfobacillus thermosulfidooxidans</name>
    <dbReference type="NCBI Taxonomy" id="28034"/>
    <lineage>
        <taxon>Bacteria</taxon>
        <taxon>Bacillati</taxon>
        <taxon>Bacillota</taxon>
        <taxon>Clostridia</taxon>
        <taxon>Eubacteriales</taxon>
        <taxon>Clostridiales Family XVII. Incertae Sedis</taxon>
        <taxon>Sulfobacillus</taxon>
    </lineage>
</organism>
<feature type="domain" description="Glycosyltransferase subfamily 4-like N-terminal" evidence="3">
    <location>
        <begin position="17"/>
        <end position="174"/>
    </location>
</feature>
<evidence type="ECO:0000256" key="1">
    <source>
        <dbReference type="ARBA" id="ARBA00022679"/>
    </source>
</evidence>
<dbReference type="AlphaFoldDB" id="A0A2T2X386"/>
<dbReference type="GO" id="GO:0009103">
    <property type="term" value="P:lipopolysaccharide biosynthetic process"/>
    <property type="evidence" value="ECO:0007669"/>
    <property type="project" value="TreeGrafter"/>
</dbReference>
<name>A0A2T2X386_SULTH</name>
<proteinExistence type="predicted"/>
<evidence type="ECO:0000313" key="4">
    <source>
        <dbReference type="EMBL" id="PSR28954.1"/>
    </source>
</evidence>
<evidence type="ECO:0000259" key="3">
    <source>
        <dbReference type="Pfam" id="PF13439"/>
    </source>
</evidence>
<dbReference type="Pfam" id="PF00534">
    <property type="entry name" value="Glycos_transf_1"/>
    <property type="match status" value="1"/>
</dbReference>
<evidence type="ECO:0000313" key="5">
    <source>
        <dbReference type="Proteomes" id="UP000242705"/>
    </source>
</evidence>
<dbReference type="Proteomes" id="UP000242705">
    <property type="component" value="Unassembled WGS sequence"/>
</dbReference>
<dbReference type="Pfam" id="PF13439">
    <property type="entry name" value="Glyco_transf_4"/>
    <property type="match status" value="1"/>
</dbReference>
<protein>
    <submittedName>
        <fullName evidence="4">Uncharacterized protein</fullName>
    </submittedName>
</protein>
<dbReference type="InterPro" id="IPR001296">
    <property type="entry name" value="Glyco_trans_1"/>
</dbReference>
<accession>A0A2T2X386</accession>
<dbReference type="CDD" id="cd03801">
    <property type="entry name" value="GT4_PimA-like"/>
    <property type="match status" value="1"/>
</dbReference>
<gene>
    <name evidence="4" type="ORF">C7B47_03110</name>
</gene>
<dbReference type="EMBL" id="PXYX01000004">
    <property type="protein sequence ID" value="PSR28954.1"/>
    <property type="molecule type" value="Genomic_DNA"/>
</dbReference>
<reference evidence="4 5" key="1">
    <citation type="journal article" date="2014" name="BMC Genomics">
        <title>Comparison of environmental and isolate Sulfobacillus genomes reveals diverse carbon, sulfur, nitrogen, and hydrogen metabolisms.</title>
        <authorList>
            <person name="Justice N.B."/>
            <person name="Norman A."/>
            <person name="Brown C.T."/>
            <person name="Singh A."/>
            <person name="Thomas B.C."/>
            <person name="Banfield J.F."/>
        </authorList>
    </citation>
    <scope>NUCLEOTIDE SEQUENCE [LARGE SCALE GENOMIC DNA]</scope>
    <source>
        <strain evidence="4">AMDSBA5</strain>
    </source>
</reference>
<dbReference type="Gene3D" id="3.40.50.2000">
    <property type="entry name" value="Glycogen Phosphorylase B"/>
    <property type="match status" value="2"/>
</dbReference>